<evidence type="ECO:0000313" key="5">
    <source>
        <dbReference type="EMBL" id="TYG93894.1"/>
    </source>
</evidence>
<comment type="similarity">
    <text evidence="1">Belongs to the protease inhibitor I13 (potato type I serine protease inhibitor) family.</text>
</comment>
<dbReference type="EMBL" id="CM017698">
    <property type="protein sequence ID" value="TYG93894.1"/>
    <property type="molecule type" value="Genomic_DNA"/>
</dbReference>
<dbReference type="PROSITE" id="PS00285">
    <property type="entry name" value="POTATO_INHIBITOR"/>
    <property type="match status" value="1"/>
</dbReference>
<sequence length="120" mass="13351">MSIQKGRQGLGTIYTNVFILLGHVFKDQTHPARYNSKLTQPSKREGERESNMSGCPGKNSWPELVGKDGEGAKTTIERENSNVDAIVLLDGTPVTRDFRCDRVWVWVDSNGHVVRPPTIG</sequence>
<evidence type="ECO:0000256" key="2">
    <source>
        <dbReference type="ARBA" id="ARBA00022690"/>
    </source>
</evidence>
<evidence type="ECO:0000256" key="3">
    <source>
        <dbReference type="ARBA" id="ARBA00022900"/>
    </source>
</evidence>
<keyword evidence="6" id="KW-1185">Reference proteome</keyword>
<feature type="region of interest" description="Disordered" evidence="4">
    <location>
        <begin position="31"/>
        <end position="77"/>
    </location>
</feature>
<proteinExistence type="inferred from homology"/>
<dbReference type="Pfam" id="PF00280">
    <property type="entry name" value="potato_inhibit"/>
    <property type="match status" value="1"/>
</dbReference>
<dbReference type="InterPro" id="IPR000864">
    <property type="entry name" value="Prot_inh_pot1"/>
</dbReference>
<dbReference type="GO" id="GO:0009611">
    <property type="term" value="P:response to wounding"/>
    <property type="evidence" value="ECO:0007669"/>
    <property type="project" value="InterPro"/>
</dbReference>
<dbReference type="GO" id="GO:0004867">
    <property type="term" value="F:serine-type endopeptidase inhibitor activity"/>
    <property type="evidence" value="ECO:0007669"/>
    <property type="project" value="UniProtKB-KW"/>
</dbReference>
<dbReference type="SUPFAM" id="SSF54654">
    <property type="entry name" value="CI-2 family of serine protease inhibitors"/>
    <property type="match status" value="1"/>
</dbReference>
<dbReference type="AlphaFoldDB" id="A0A5D2EJS9"/>
<accession>A0A5D2EJS9</accession>
<feature type="compositionally biased region" description="Basic and acidic residues" evidence="4">
    <location>
        <begin position="65"/>
        <end position="77"/>
    </location>
</feature>
<organism evidence="5 6">
    <name type="scientific">Gossypium darwinii</name>
    <name type="common">Darwin's cotton</name>
    <name type="synonym">Gossypium barbadense var. darwinii</name>
    <dbReference type="NCBI Taxonomy" id="34276"/>
    <lineage>
        <taxon>Eukaryota</taxon>
        <taxon>Viridiplantae</taxon>
        <taxon>Streptophyta</taxon>
        <taxon>Embryophyta</taxon>
        <taxon>Tracheophyta</taxon>
        <taxon>Spermatophyta</taxon>
        <taxon>Magnoliopsida</taxon>
        <taxon>eudicotyledons</taxon>
        <taxon>Gunneridae</taxon>
        <taxon>Pentapetalae</taxon>
        <taxon>rosids</taxon>
        <taxon>malvids</taxon>
        <taxon>Malvales</taxon>
        <taxon>Malvaceae</taxon>
        <taxon>Malvoideae</taxon>
        <taxon>Gossypium</taxon>
    </lineage>
</organism>
<keyword evidence="3" id="KW-0722">Serine protease inhibitor</keyword>
<dbReference type="PANTHER" id="PTHR33091">
    <property type="entry name" value="PROTEIN, PUTATIVE, EXPRESSED-RELATED"/>
    <property type="match status" value="1"/>
</dbReference>
<keyword evidence="2" id="KW-0646">Protease inhibitor</keyword>
<gene>
    <name evidence="5" type="ORF">ES288_A11G147100v1</name>
</gene>
<evidence type="ECO:0000256" key="1">
    <source>
        <dbReference type="ARBA" id="ARBA00008210"/>
    </source>
</evidence>
<protein>
    <submittedName>
        <fullName evidence="5">Uncharacterized protein</fullName>
    </submittedName>
</protein>
<dbReference type="Proteomes" id="UP000323506">
    <property type="component" value="Chromosome A11"/>
</dbReference>
<reference evidence="5 6" key="1">
    <citation type="submission" date="2019-06" db="EMBL/GenBank/DDBJ databases">
        <title>WGS assembly of Gossypium darwinii.</title>
        <authorList>
            <person name="Chen Z.J."/>
            <person name="Sreedasyam A."/>
            <person name="Ando A."/>
            <person name="Song Q."/>
            <person name="De L."/>
            <person name="Hulse-Kemp A."/>
            <person name="Ding M."/>
            <person name="Ye W."/>
            <person name="Kirkbride R."/>
            <person name="Jenkins J."/>
            <person name="Plott C."/>
            <person name="Lovell J."/>
            <person name="Lin Y.-M."/>
            <person name="Vaughn R."/>
            <person name="Liu B."/>
            <person name="Li W."/>
            <person name="Simpson S."/>
            <person name="Scheffler B."/>
            <person name="Saski C."/>
            <person name="Grover C."/>
            <person name="Hu G."/>
            <person name="Conover J."/>
            <person name="Carlson J."/>
            <person name="Shu S."/>
            <person name="Boston L."/>
            <person name="Williams M."/>
            <person name="Peterson D."/>
            <person name="Mcgee K."/>
            <person name="Jones D."/>
            <person name="Wendel J."/>
            <person name="Stelly D."/>
            <person name="Grimwood J."/>
            <person name="Schmutz J."/>
        </authorList>
    </citation>
    <scope>NUCLEOTIDE SEQUENCE [LARGE SCALE GENOMIC DNA]</scope>
    <source>
        <strain evidence="5">1808015.09</strain>
    </source>
</reference>
<dbReference type="PANTHER" id="PTHR33091:SF83">
    <property type="entry name" value="SERINE PROTEASE INHIBITOR, POTATO INHIBITOR I-TYPE FAMILY PROTEIN-RELATED"/>
    <property type="match status" value="1"/>
</dbReference>
<dbReference type="Gene3D" id="3.30.10.10">
    <property type="entry name" value="Trypsin Inhibitor V, subunit A"/>
    <property type="match status" value="1"/>
</dbReference>
<evidence type="ECO:0000256" key="4">
    <source>
        <dbReference type="SAM" id="MobiDB-lite"/>
    </source>
</evidence>
<dbReference type="PRINTS" id="PR00292">
    <property type="entry name" value="POTATOINHBTR"/>
</dbReference>
<name>A0A5D2EJS9_GOSDA</name>
<dbReference type="InterPro" id="IPR036354">
    <property type="entry name" value="Prot_inh_pot1_sf"/>
</dbReference>
<evidence type="ECO:0000313" key="6">
    <source>
        <dbReference type="Proteomes" id="UP000323506"/>
    </source>
</evidence>